<keyword evidence="2" id="KW-1185">Reference proteome</keyword>
<organism evidence="1 2">
    <name type="scientific">Arcticibacter svalbardensis MN12-7</name>
    <dbReference type="NCBI Taxonomy" id="1150600"/>
    <lineage>
        <taxon>Bacteria</taxon>
        <taxon>Pseudomonadati</taxon>
        <taxon>Bacteroidota</taxon>
        <taxon>Sphingobacteriia</taxon>
        <taxon>Sphingobacteriales</taxon>
        <taxon>Sphingobacteriaceae</taxon>
        <taxon>Arcticibacter</taxon>
    </lineage>
</organism>
<proteinExistence type="predicted"/>
<comment type="caution">
    <text evidence="1">The sequence shown here is derived from an EMBL/GenBank/DDBJ whole genome shotgun (WGS) entry which is preliminary data.</text>
</comment>
<protein>
    <recommendedName>
        <fullName evidence="3">IrrE N-terminal-like domain-containing protein</fullName>
    </recommendedName>
</protein>
<dbReference type="AlphaFoldDB" id="R9GV68"/>
<evidence type="ECO:0008006" key="3">
    <source>
        <dbReference type="Google" id="ProtNLM"/>
    </source>
</evidence>
<dbReference type="eggNOG" id="COG2856">
    <property type="taxonomic scope" value="Bacteria"/>
</dbReference>
<accession>R9GV68</accession>
<dbReference type="Proteomes" id="UP000014174">
    <property type="component" value="Unassembled WGS sequence"/>
</dbReference>
<evidence type="ECO:0000313" key="1">
    <source>
        <dbReference type="EMBL" id="EOR95611.1"/>
    </source>
</evidence>
<dbReference type="OrthoDB" id="9796786at2"/>
<dbReference type="STRING" id="1150600.ADIARSV_1217"/>
<dbReference type="RefSeq" id="WP_016194458.1">
    <property type="nucleotide sequence ID" value="NZ_AQPN01000045.1"/>
</dbReference>
<gene>
    <name evidence="1" type="ORF">ADIARSV_1217</name>
</gene>
<dbReference type="PATRIC" id="fig|1150600.3.peg.1196"/>
<dbReference type="EMBL" id="AQPN01000045">
    <property type="protein sequence ID" value="EOR95611.1"/>
    <property type="molecule type" value="Genomic_DNA"/>
</dbReference>
<evidence type="ECO:0000313" key="2">
    <source>
        <dbReference type="Proteomes" id="UP000014174"/>
    </source>
</evidence>
<reference evidence="1 2" key="1">
    <citation type="journal article" date="2013" name="Genome Announc.">
        <title>Draft Genome Sequence of Arcticibacter svalbardensis Strain MN12-7T, a Member of the Family Sphingobacteriaceae Isolated from an Arctic Soil Sample.</title>
        <authorList>
            <person name="Shivaji S."/>
            <person name="Ara S."/>
            <person name="Prasad S."/>
            <person name="Manasa B.P."/>
            <person name="Begum Z."/>
            <person name="Singh A."/>
            <person name="Kumar Pinnaka A."/>
        </authorList>
    </citation>
    <scope>NUCLEOTIDE SEQUENCE [LARGE SCALE GENOMIC DNA]</scope>
    <source>
        <strain evidence="1 2">MN12-7</strain>
    </source>
</reference>
<name>R9GV68_9SPHI</name>
<sequence length="399" mass="46738">MSDFNVNKLLQSLFQDNVDLDIRSKFEEKLVDYKLSKTKALKILNIDKDVFEEIVSGTAKQPNLINIVKLAGFIECDINEVIKAVLKNQNTENIIAIDRSRKVTFLLKNFDIKTLTKLGFFDGSDDIDVLIKRTMDFFGYQSIQDFEENLSSPLFSKTKRTFSDKMKDFWIRSAYQCFKVINNPNEYDRNRLKEIIVKIKPYSQDIDNGLYVVCKALYNIGVTVIVQNYLSTTQVRGGTFEVNGKPCIVLTDFNKKYPTIWFTLLHELYHVLYDMQTISTNLFHLTGEADLFLIEDKADSFARDFFFSEEKFHYIKKYINNHFLVSKFAKDNEIQVSIIYSWFARYQDILYGKKNYYAAFHEYYPTSSTALSRLNPVTWDQDNLKEISLNIKSIFEINH</sequence>